<organism evidence="1">
    <name type="scientific">bioreactor metagenome</name>
    <dbReference type="NCBI Taxonomy" id="1076179"/>
    <lineage>
        <taxon>unclassified sequences</taxon>
        <taxon>metagenomes</taxon>
        <taxon>ecological metagenomes</taxon>
    </lineage>
</organism>
<comment type="caution">
    <text evidence="1">The sequence shown here is derived from an EMBL/GenBank/DDBJ whole genome shotgun (WGS) entry which is preliminary data.</text>
</comment>
<dbReference type="Pfam" id="PF02424">
    <property type="entry name" value="ApbE"/>
    <property type="match status" value="1"/>
</dbReference>
<gene>
    <name evidence="1" type="ORF">SDC9_158429</name>
</gene>
<dbReference type="Gene3D" id="3.10.520.10">
    <property type="entry name" value="ApbE-like domains"/>
    <property type="match status" value="1"/>
</dbReference>
<reference evidence="1" key="1">
    <citation type="submission" date="2019-08" db="EMBL/GenBank/DDBJ databases">
        <authorList>
            <person name="Kucharzyk K."/>
            <person name="Murdoch R.W."/>
            <person name="Higgins S."/>
            <person name="Loffler F."/>
        </authorList>
    </citation>
    <scope>NUCLEOTIDE SEQUENCE</scope>
</reference>
<dbReference type="EMBL" id="VSSQ01057320">
    <property type="protein sequence ID" value="MPN11128.1"/>
    <property type="molecule type" value="Genomic_DNA"/>
</dbReference>
<dbReference type="AlphaFoldDB" id="A0A645F9S4"/>
<name>A0A645F9S4_9ZZZZ</name>
<accession>A0A645F9S4</accession>
<proteinExistence type="predicted"/>
<dbReference type="InterPro" id="IPR024932">
    <property type="entry name" value="ApbE"/>
</dbReference>
<evidence type="ECO:0000313" key="1">
    <source>
        <dbReference type="EMBL" id="MPN11128.1"/>
    </source>
</evidence>
<dbReference type="InterPro" id="IPR003374">
    <property type="entry name" value="ApbE-like_sf"/>
</dbReference>
<dbReference type="SUPFAM" id="SSF143631">
    <property type="entry name" value="ApbE-like"/>
    <property type="match status" value="1"/>
</dbReference>
<protein>
    <submittedName>
        <fullName evidence="1">Uncharacterized protein</fullName>
    </submittedName>
</protein>
<sequence>MLINEDTKEVKLKNPNQAIDLGGIAKGYTADLVKDILEKNKVKNLNNYE</sequence>